<gene>
    <name evidence="2" type="ORF">JHE00_33155</name>
</gene>
<dbReference type="AlphaFoldDB" id="A0A934V825"/>
<evidence type="ECO:0000256" key="1">
    <source>
        <dbReference type="SAM" id="Phobius"/>
    </source>
</evidence>
<accession>A0A934V825</accession>
<dbReference type="Proteomes" id="UP000635245">
    <property type="component" value="Unassembled WGS sequence"/>
</dbReference>
<organism evidence="2 3">
    <name type="scientific">Prauserella cavernicola</name>
    <dbReference type="NCBI Taxonomy" id="2800127"/>
    <lineage>
        <taxon>Bacteria</taxon>
        <taxon>Bacillati</taxon>
        <taxon>Actinomycetota</taxon>
        <taxon>Actinomycetes</taxon>
        <taxon>Pseudonocardiales</taxon>
        <taxon>Pseudonocardiaceae</taxon>
        <taxon>Prauserella</taxon>
    </lineage>
</organism>
<comment type="caution">
    <text evidence="2">The sequence shown here is derived from an EMBL/GenBank/DDBJ whole genome shotgun (WGS) entry which is preliminary data.</text>
</comment>
<keyword evidence="1" id="KW-0472">Membrane</keyword>
<name>A0A934V825_9PSEU</name>
<evidence type="ECO:0000313" key="2">
    <source>
        <dbReference type="EMBL" id="MBK1789207.1"/>
    </source>
</evidence>
<dbReference type="RefSeq" id="WP_200325926.1">
    <property type="nucleotide sequence ID" value="NZ_JAENJH010000015.1"/>
</dbReference>
<dbReference type="EMBL" id="JAENJH010000015">
    <property type="protein sequence ID" value="MBK1789207.1"/>
    <property type="molecule type" value="Genomic_DNA"/>
</dbReference>
<sequence>MTAVALAAAFTLLAGLAVMQVLIIGGLPVGEYAWGGQTRVPTPRLRRAAAVAIVLYLGFAALLASRAGLLPGGGTTTVVVATWLLLAYCALSVVLNALSRSSRERLVQTPVSVLLTLSVLVIALA</sequence>
<feature type="transmembrane region" description="Helical" evidence="1">
    <location>
        <begin position="6"/>
        <end position="27"/>
    </location>
</feature>
<feature type="transmembrane region" description="Helical" evidence="1">
    <location>
        <begin position="80"/>
        <end position="99"/>
    </location>
</feature>
<evidence type="ECO:0000313" key="3">
    <source>
        <dbReference type="Proteomes" id="UP000635245"/>
    </source>
</evidence>
<keyword evidence="1" id="KW-0812">Transmembrane</keyword>
<keyword evidence="1" id="KW-1133">Transmembrane helix</keyword>
<proteinExistence type="predicted"/>
<reference evidence="2" key="1">
    <citation type="submission" date="2020-12" db="EMBL/GenBank/DDBJ databases">
        <title>Prauserella sp. ASG 168, a novel actinomycete isolated from cave rock.</title>
        <authorList>
            <person name="Suriyachadkun C."/>
        </authorList>
    </citation>
    <scope>NUCLEOTIDE SEQUENCE</scope>
    <source>
        <strain evidence="2">ASG 168</strain>
    </source>
</reference>
<feature type="transmembrane region" description="Helical" evidence="1">
    <location>
        <begin position="106"/>
        <end position="124"/>
    </location>
</feature>
<feature type="transmembrane region" description="Helical" evidence="1">
    <location>
        <begin position="48"/>
        <end position="68"/>
    </location>
</feature>
<keyword evidence="3" id="KW-1185">Reference proteome</keyword>
<protein>
    <submittedName>
        <fullName evidence="2">Uncharacterized protein</fullName>
    </submittedName>
</protein>